<feature type="domain" description="Pyridoxamine 5'-phosphate oxidase N-terminal" evidence="2">
    <location>
        <begin position="3"/>
        <end position="121"/>
    </location>
</feature>
<dbReference type="InterPro" id="IPR011576">
    <property type="entry name" value="Pyridox_Oxase_N"/>
</dbReference>
<proteinExistence type="predicted"/>
<sequence length="127" mass="15470">MFTQKELDFLKRHEVCAFATCVNNVPHVTPVCYIFLDRFFWIAIDYDTKKYKNIKNNKRVALTVFEYRPSRGIMVEGFAEVVEEGNEFREIYQRFYEKFEWVRRDPWKEKEAPFIKVKPEKKASWLI</sequence>
<dbReference type="GO" id="GO:0016627">
    <property type="term" value="F:oxidoreductase activity, acting on the CH-CH group of donors"/>
    <property type="evidence" value="ECO:0007669"/>
    <property type="project" value="TreeGrafter"/>
</dbReference>
<evidence type="ECO:0000256" key="1">
    <source>
        <dbReference type="ARBA" id="ARBA00023002"/>
    </source>
</evidence>
<keyword evidence="1" id="KW-0560">Oxidoreductase</keyword>
<protein>
    <submittedName>
        <fullName evidence="3">Pyridoxamine 5'-phosphate oxidase</fullName>
    </submittedName>
</protein>
<gene>
    <name evidence="3" type="ORF">B9Q11_04700</name>
</gene>
<evidence type="ECO:0000259" key="2">
    <source>
        <dbReference type="Pfam" id="PF01243"/>
    </source>
</evidence>
<dbReference type="SUPFAM" id="SSF50475">
    <property type="entry name" value="FMN-binding split barrel"/>
    <property type="match status" value="1"/>
</dbReference>
<dbReference type="EMBL" id="NEXM01000067">
    <property type="protein sequence ID" value="PSN97206.1"/>
    <property type="molecule type" value="Genomic_DNA"/>
</dbReference>
<name>A0A2R6BF17_9ARCH</name>
<dbReference type="GO" id="GO:0070967">
    <property type="term" value="F:coenzyme F420 binding"/>
    <property type="evidence" value="ECO:0007669"/>
    <property type="project" value="TreeGrafter"/>
</dbReference>
<dbReference type="PANTHER" id="PTHR35176:SF6">
    <property type="entry name" value="HEME OXYGENASE HI_0854-RELATED"/>
    <property type="match status" value="1"/>
</dbReference>
<dbReference type="Gene3D" id="2.30.110.10">
    <property type="entry name" value="Electron Transport, Fmn-binding Protein, Chain A"/>
    <property type="match status" value="1"/>
</dbReference>
<dbReference type="AlphaFoldDB" id="A0A2R6BF17"/>
<dbReference type="InterPro" id="IPR052019">
    <property type="entry name" value="F420H2_bilvrd_red/Heme_oxyg"/>
</dbReference>
<reference evidence="3 4" key="1">
    <citation type="submission" date="2017-04" db="EMBL/GenBank/DDBJ databases">
        <title>Novel microbial lineages endemic to geothermal iron-oxide mats fill important gaps in the evolutionary history of Archaea.</title>
        <authorList>
            <person name="Jay Z.J."/>
            <person name="Beam J.P."/>
            <person name="Dlakic M."/>
            <person name="Rusch D.B."/>
            <person name="Kozubal M.A."/>
            <person name="Inskeep W.P."/>
        </authorList>
    </citation>
    <scope>NUCLEOTIDE SEQUENCE [LARGE SCALE GENOMIC DNA]</scope>
    <source>
        <strain evidence="3">ECH_B_SAG-F08</strain>
    </source>
</reference>
<dbReference type="GO" id="GO:0005829">
    <property type="term" value="C:cytosol"/>
    <property type="evidence" value="ECO:0007669"/>
    <property type="project" value="TreeGrafter"/>
</dbReference>
<comment type="caution">
    <text evidence="3">The sequence shown here is derived from an EMBL/GenBank/DDBJ whole genome shotgun (WGS) entry which is preliminary data.</text>
</comment>
<evidence type="ECO:0000313" key="4">
    <source>
        <dbReference type="Proteomes" id="UP000240381"/>
    </source>
</evidence>
<dbReference type="Proteomes" id="UP000240381">
    <property type="component" value="Unassembled WGS sequence"/>
</dbReference>
<organism evidence="3 4">
    <name type="scientific">Candidatus Marsarchaeota G2 archaeon ECH_B_SAG-F08</name>
    <dbReference type="NCBI Taxonomy" id="1978165"/>
    <lineage>
        <taxon>Archaea</taxon>
        <taxon>Candidatus Marsarchaeota</taxon>
        <taxon>Candidatus Marsarchaeota group 2</taxon>
    </lineage>
</organism>
<accession>A0A2R6BF17</accession>
<dbReference type="PANTHER" id="PTHR35176">
    <property type="entry name" value="HEME OXYGENASE HI_0854-RELATED"/>
    <property type="match status" value="1"/>
</dbReference>
<dbReference type="InterPro" id="IPR012349">
    <property type="entry name" value="Split_barrel_FMN-bd"/>
</dbReference>
<dbReference type="Pfam" id="PF01243">
    <property type="entry name" value="PNPOx_N"/>
    <property type="match status" value="1"/>
</dbReference>
<evidence type="ECO:0000313" key="3">
    <source>
        <dbReference type="EMBL" id="PSN97206.1"/>
    </source>
</evidence>